<dbReference type="InterPro" id="IPR003593">
    <property type="entry name" value="AAA+_ATPase"/>
</dbReference>
<evidence type="ECO:0000313" key="3">
    <source>
        <dbReference type="Proteomes" id="UP001472866"/>
    </source>
</evidence>
<dbReference type="Pfam" id="PF17868">
    <property type="entry name" value="AAA_lid_8"/>
    <property type="match status" value="1"/>
</dbReference>
<dbReference type="PANTHER" id="PTHR32204:SF0">
    <property type="entry name" value="ATPASE RAVA"/>
    <property type="match status" value="1"/>
</dbReference>
<dbReference type="InterPro" id="IPR041538">
    <property type="entry name" value="RavA-like_AAA_lid"/>
</dbReference>
<dbReference type="PANTHER" id="PTHR32204">
    <property type="entry name" value="ATPASE RAVA"/>
    <property type="match status" value="1"/>
</dbReference>
<evidence type="ECO:0000259" key="1">
    <source>
        <dbReference type="SMART" id="SM00382"/>
    </source>
</evidence>
<dbReference type="InterPro" id="IPR027417">
    <property type="entry name" value="P-loop_NTPase"/>
</dbReference>
<dbReference type="GO" id="GO:0005524">
    <property type="term" value="F:ATP binding"/>
    <property type="evidence" value="ECO:0007669"/>
    <property type="project" value="InterPro"/>
</dbReference>
<sequence length="543" mass="59073">MRGASGPRARPGAIGWKVGCRGRGAFGTYRRHNARTAAAEGNGGRTDLPGKDVVFESEKLALQVRELVSSRLASSVTASEATSDATSSIDRSKAEDVRAKLAGALARLESGLVERGQEARLVLLSACCGEHLLLIGPPGTAKSEVARRLGSIVSDDAAFFQRVLTRFSVPEELFGPLSLRALEEDVYKRNTAGYLPEAQVAFIDEVFKANSAVLNALLMILNEKRFDNGNEQVKVPLVCLVGASNELPQDPELQALYDRFLFRKMVNPVSDAGISNLLSSTPAEASSRATASSATAKLETAWLQDLADKARSEIAVPDKVIDILARLRSHLMNECEPPIYISDRRLLKCVGMLKMSAYTNGRAEVSEFDCLLLKHVCWSSPDEQDKVNDWIMDQLVSQTETKQLRYLLLGVFTRCCKAMGNGAGAAGEDGGVASDIEEIVEILAGKLSSMRTQRDAVSGLLLENVWLCREEAEVVLEQLRNPLDKSIAQVESLLEDALTVEACYGESVPLYAVADLLPEYWSDFIRKGDIEDVKPLGIKPLGK</sequence>
<proteinExistence type="predicted"/>
<dbReference type="AlphaFoldDB" id="A0AAX4PJG2"/>
<dbReference type="Gene3D" id="3.40.50.300">
    <property type="entry name" value="P-loop containing nucleotide triphosphate hydrolases"/>
    <property type="match status" value="1"/>
</dbReference>
<keyword evidence="3" id="KW-1185">Reference proteome</keyword>
<dbReference type="Proteomes" id="UP001472866">
    <property type="component" value="Chromosome 14"/>
</dbReference>
<dbReference type="CDD" id="cd00009">
    <property type="entry name" value="AAA"/>
    <property type="match status" value="1"/>
</dbReference>
<dbReference type="InterPro" id="IPR050513">
    <property type="entry name" value="RavA_ATPases"/>
</dbReference>
<organism evidence="2 3">
    <name type="scientific">Chloropicon roscoffensis</name>
    <dbReference type="NCBI Taxonomy" id="1461544"/>
    <lineage>
        <taxon>Eukaryota</taxon>
        <taxon>Viridiplantae</taxon>
        <taxon>Chlorophyta</taxon>
        <taxon>Chloropicophyceae</taxon>
        <taxon>Chloropicales</taxon>
        <taxon>Chloropicaceae</taxon>
        <taxon>Chloropicon</taxon>
    </lineage>
</organism>
<evidence type="ECO:0000313" key="2">
    <source>
        <dbReference type="EMBL" id="WZN66032.1"/>
    </source>
</evidence>
<dbReference type="PRINTS" id="PR00300">
    <property type="entry name" value="CLPPROTEASEA"/>
</dbReference>
<dbReference type="Pfam" id="PF20030">
    <property type="entry name" value="bpMoxR"/>
    <property type="match status" value="1"/>
</dbReference>
<accession>A0AAX4PJG2</accession>
<dbReference type="InterPro" id="IPR001270">
    <property type="entry name" value="ClpA/B"/>
</dbReference>
<reference evidence="2 3" key="1">
    <citation type="submission" date="2024-03" db="EMBL/GenBank/DDBJ databases">
        <title>Complete genome sequence of the green alga Chloropicon roscoffensis RCC1871.</title>
        <authorList>
            <person name="Lemieux C."/>
            <person name="Pombert J.-F."/>
            <person name="Otis C."/>
            <person name="Turmel M."/>
        </authorList>
    </citation>
    <scope>NUCLEOTIDE SEQUENCE [LARGE SCALE GENOMIC DNA]</scope>
    <source>
        <strain evidence="2 3">RCC1871</strain>
    </source>
</reference>
<dbReference type="EMBL" id="CP151514">
    <property type="protein sequence ID" value="WZN66032.1"/>
    <property type="molecule type" value="Genomic_DNA"/>
</dbReference>
<protein>
    <submittedName>
        <fullName evidence="2">ATPase RavA</fullName>
    </submittedName>
</protein>
<dbReference type="SUPFAM" id="SSF52540">
    <property type="entry name" value="P-loop containing nucleoside triphosphate hydrolases"/>
    <property type="match status" value="1"/>
</dbReference>
<feature type="domain" description="AAA+ ATPase" evidence="1">
    <location>
        <begin position="128"/>
        <end position="271"/>
    </location>
</feature>
<name>A0AAX4PJG2_9CHLO</name>
<dbReference type="InterPro" id="IPR045427">
    <property type="entry name" value="MoxR"/>
</dbReference>
<dbReference type="SMART" id="SM00382">
    <property type="entry name" value="AAA"/>
    <property type="match status" value="1"/>
</dbReference>
<gene>
    <name evidence="2" type="ORF">HKI87_14g75950</name>
</gene>